<dbReference type="AlphaFoldDB" id="A0A7C8VB85"/>
<comment type="caution">
    <text evidence="3">The sequence shown here is derived from an EMBL/GenBank/DDBJ whole genome shotgun (WGS) entry which is preliminary data.</text>
</comment>
<evidence type="ECO:0000313" key="3">
    <source>
        <dbReference type="EMBL" id="KAF3279740.1"/>
    </source>
</evidence>
<evidence type="ECO:0000256" key="2">
    <source>
        <dbReference type="SAM" id="Phobius"/>
    </source>
</evidence>
<organism evidence="3 4">
    <name type="scientific">Orbilia oligospora</name>
    <name type="common">Nematode-trapping fungus</name>
    <name type="synonym">Arthrobotrys oligospora</name>
    <dbReference type="NCBI Taxonomy" id="2813651"/>
    <lineage>
        <taxon>Eukaryota</taxon>
        <taxon>Fungi</taxon>
        <taxon>Dikarya</taxon>
        <taxon>Ascomycota</taxon>
        <taxon>Pezizomycotina</taxon>
        <taxon>Orbiliomycetes</taxon>
        <taxon>Orbiliales</taxon>
        <taxon>Orbiliaceae</taxon>
        <taxon>Orbilia</taxon>
    </lineage>
</organism>
<dbReference type="EMBL" id="JAABOJ010000020">
    <property type="protein sequence ID" value="KAF3279740.1"/>
    <property type="molecule type" value="Genomic_DNA"/>
</dbReference>
<gene>
    <name evidence="3" type="ORF">TWF970_003775</name>
</gene>
<feature type="compositionally biased region" description="Basic and acidic residues" evidence="1">
    <location>
        <begin position="194"/>
        <end position="207"/>
    </location>
</feature>
<feature type="region of interest" description="Disordered" evidence="1">
    <location>
        <begin position="194"/>
        <end position="225"/>
    </location>
</feature>
<accession>A0A7C8VB85</accession>
<dbReference type="OMA" id="YFNAFRA"/>
<feature type="transmembrane region" description="Helical" evidence="2">
    <location>
        <begin position="130"/>
        <end position="149"/>
    </location>
</feature>
<evidence type="ECO:0000313" key="4">
    <source>
        <dbReference type="Proteomes" id="UP000474640"/>
    </source>
</evidence>
<evidence type="ECO:0000256" key="1">
    <source>
        <dbReference type="SAM" id="MobiDB-lite"/>
    </source>
</evidence>
<keyword evidence="2" id="KW-0812">Transmembrane</keyword>
<dbReference type="Proteomes" id="UP000474640">
    <property type="component" value="Unassembled WGS sequence"/>
</dbReference>
<proteinExistence type="predicted"/>
<feature type="compositionally biased region" description="Pro residues" evidence="1">
    <location>
        <begin position="211"/>
        <end position="225"/>
    </location>
</feature>
<dbReference type="OrthoDB" id="5335406at2759"/>
<feature type="transmembrane region" description="Helical" evidence="2">
    <location>
        <begin position="62"/>
        <end position="82"/>
    </location>
</feature>
<sequence>MVPNRGDFFEFLSTAAARATKDKNAQRALNNLTLTHADGPDRGLSYEDREIMLECRRKTRGYTQTGASIGLFLGLGAAVLSLRRRRLAFRNLRAMQGKGATIRFPDGREEIITNFPPGVRPSFMRNFMTFSFFGFTSYALGGLVGSSYGQKDLREYKAQHPDAVKRINAWERKSVISMLKLALEKLEEVDGEWSERDNINVKEEGRGFDSWPPPDNPPPEFPRSF</sequence>
<protein>
    <recommendedName>
        <fullName evidence="5">Transmembrane protein</fullName>
    </recommendedName>
</protein>
<keyword evidence="2" id="KW-0472">Membrane</keyword>
<evidence type="ECO:0008006" key="5">
    <source>
        <dbReference type="Google" id="ProtNLM"/>
    </source>
</evidence>
<reference evidence="3 4" key="1">
    <citation type="submission" date="2020-01" db="EMBL/GenBank/DDBJ databases">
        <authorList>
            <person name="Palmer J.M."/>
        </authorList>
    </citation>
    <scope>NUCLEOTIDE SEQUENCE [LARGE SCALE GENOMIC DNA]</scope>
    <source>
        <strain evidence="3 4">TWF970</strain>
    </source>
</reference>
<name>A0A7C8VB85_ORBOL</name>
<keyword evidence="2" id="KW-1133">Transmembrane helix</keyword>